<evidence type="ECO:0000256" key="9">
    <source>
        <dbReference type="SAM" id="Coils"/>
    </source>
</evidence>
<evidence type="ECO:0000313" key="12">
    <source>
        <dbReference type="EMBL" id="CDP36183.1"/>
    </source>
</evidence>
<feature type="compositionally biased region" description="Low complexity" evidence="10">
    <location>
        <begin position="308"/>
        <end position="346"/>
    </location>
</feature>
<keyword evidence="3 8" id="KW-0863">Zinc-finger</keyword>
<keyword evidence="9" id="KW-0175">Coiled coil</keyword>
<evidence type="ECO:0000256" key="3">
    <source>
        <dbReference type="ARBA" id="ARBA00022771"/>
    </source>
</evidence>
<sequence>MSKLALLSSIAMTQGSERSIKSQDSRPPSGGLYSSFSIRPKTRPSNEGLQNGTQSPAASNPPASSSPGGERASQTLSDSQNYSPGDGSTSPKASSFTPAPQVCSNCGTSRTPLWRRAPDSSIMCNACGLYLKARNAARPVNLKKAQKAASTTNPNPAASAVPIAPKPEGAEEPASSSCEGTCPGDGHCNGTGGSSACSGCPAYNNRLARQAELASSGAPASGERASPRPIQSGDVMDEQMACQNCGTTITPLWRRDDAGHPICNACGLYYRLHGSHRPVGMKKSIIKRRKRILGNQYHTSVIRTQKEQPGQQQDQQSQSGQSAHSPPMAATAPASPQPQPASSSSPRNPGMVLPPIRFPHLPAASVAQSGKSFQSDKISHHHPDNTLPPLRMSKESEASSPGSVASASSPSHVEGYDGIVDRDSHVPPPIDFTRAFKRDSEPGKAEAQPSASVAPPKRKDESLRISSILNAEQEEPSPKRIRSASFSSAASSQEEKKSQVEIPSYLSSSTNVKEYLEVKRSELLRKLEKQRQKLLQTEAVLAAYDDELKKY</sequence>
<reference evidence="12" key="1">
    <citation type="submission" date="2014-02" db="EMBL/GenBank/DDBJ databases">
        <authorList>
            <person name="Genoscope - CEA"/>
        </authorList>
    </citation>
    <scope>NUCLEOTIDE SEQUENCE</scope>
    <source>
        <strain evidence="12">LS3</strain>
    </source>
</reference>
<dbReference type="EMBL" id="HG937692">
    <property type="protein sequence ID" value="CDP36183.1"/>
    <property type="molecule type" value="Genomic_DNA"/>
</dbReference>
<feature type="compositionally biased region" description="Polar residues" evidence="10">
    <location>
        <begin position="32"/>
        <end position="54"/>
    </location>
</feature>
<name>A0A060T5J8_BLAAD</name>
<feature type="region of interest" description="Disordered" evidence="10">
    <location>
        <begin position="142"/>
        <end position="176"/>
    </location>
</feature>
<dbReference type="PANTHER" id="PTHR10071:SF335">
    <property type="entry name" value="IRON-SENSING TRANSCRIPTIONAL REPRESSOR-RELATED"/>
    <property type="match status" value="1"/>
</dbReference>
<evidence type="ECO:0000256" key="7">
    <source>
        <dbReference type="ARBA" id="ARBA00023242"/>
    </source>
</evidence>
<feature type="coiled-coil region" evidence="9">
    <location>
        <begin position="513"/>
        <end position="547"/>
    </location>
</feature>
<accession>A0A060T5J8</accession>
<feature type="compositionally biased region" description="Low complexity" evidence="10">
    <location>
        <begin position="398"/>
        <end position="413"/>
    </location>
</feature>
<evidence type="ECO:0000256" key="2">
    <source>
        <dbReference type="ARBA" id="ARBA00022723"/>
    </source>
</evidence>
<evidence type="ECO:0000259" key="11">
    <source>
        <dbReference type="PROSITE" id="PS50114"/>
    </source>
</evidence>
<evidence type="ECO:0000256" key="5">
    <source>
        <dbReference type="ARBA" id="ARBA00023015"/>
    </source>
</evidence>
<dbReference type="InterPro" id="IPR039355">
    <property type="entry name" value="Transcription_factor_GATA"/>
</dbReference>
<feature type="region of interest" description="Disordered" evidence="10">
    <location>
        <begin position="211"/>
        <end position="231"/>
    </location>
</feature>
<evidence type="ECO:0000256" key="6">
    <source>
        <dbReference type="ARBA" id="ARBA00023163"/>
    </source>
</evidence>
<comment type="subcellular location">
    <subcellularLocation>
        <location evidence="1">Nucleus</location>
    </subcellularLocation>
</comment>
<feature type="compositionally biased region" description="Low complexity" evidence="10">
    <location>
        <begin position="483"/>
        <end position="492"/>
    </location>
</feature>
<keyword evidence="2" id="KW-0479">Metal-binding</keyword>
<dbReference type="PRINTS" id="PR00619">
    <property type="entry name" value="GATAZNFINGER"/>
</dbReference>
<dbReference type="PANTHER" id="PTHR10071">
    <property type="entry name" value="TRANSCRIPTION FACTOR GATA FAMILY MEMBER"/>
    <property type="match status" value="1"/>
</dbReference>
<feature type="region of interest" description="Disordered" evidence="10">
    <location>
        <begin position="1"/>
        <end position="103"/>
    </location>
</feature>
<keyword evidence="7" id="KW-0539">Nucleus</keyword>
<keyword evidence="6" id="KW-0804">Transcription</keyword>
<gene>
    <name evidence="12" type="ORF">GNLVRS02_ARAD1B07150g</name>
</gene>
<proteinExistence type="predicted"/>
<dbReference type="Gene3D" id="3.30.50.10">
    <property type="entry name" value="Erythroid Transcription Factor GATA-1, subunit A"/>
    <property type="match status" value="2"/>
</dbReference>
<evidence type="ECO:0000256" key="8">
    <source>
        <dbReference type="PROSITE-ProRule" id="PRU00094"/>
    </source>
</evidence>
<feature type="domain" description="GATA-type" evidence="11">
    <location>
        <begin position="236"/>
        <end position="289"/>
    </location>
</feature>
<protein>
    <submittedName>
        <fullName evidence="12">ARAD1B07150p</fullName>
    </submittedName>
</protein>
<dbReference type="InterPro" id="IPR000679">
    <property type="entry name" value="Znf_GATA"/>
</dbReference>
<keyword evidence="5" id="KW-0805">Transcription regulation</keyword>
<feature type="compositionally biased region" description="Basic and acidic residues" evidence="10">
    <location>
        <begin position="434"/>
        <end position="444"/>
    </location>
</feature>
<dbReference type="CDD" id="cd00202">
    <property type="entry name" value="ZnF_GATA"/>
    <property type="match status" value="2"/>
</dbReference>
<dbReference type="FunFam" id="3.30.50.10:FF:000007">
    <property type="entry name" value="Nitrogen regulatory AreA, N-terminal"/>
    <property type="match status" value="1"/>
</dbReference>
<dbReference type="PROSITE" id="PS50114">
    <property type="entry name" value="GATA_ZN_FINGER_2"/>
    <property type="match status" value="2"/>
</dbReference>
<feature type="compositionally biased region" description="Polar residues" evidence="10">
    <location>
        <begin position="366"/>
        <end position="376"/>
    </location>
</feature>
<evidence type="ECO:0000256" key="4">
    <source>
        <dbReference type="ARBA" id="ARBA00022833"/>
    </source>
</evidence>
<feature type="domain" description="GATA-type" evidence="11">
    <location>
        <begin position="97"/>
        <end position="152"/>
    </location>
</feature>
<dbReference type="GO" id="GO:0000978">
    <property type="term" value="F:RNA polymerase II cis-regulatory region sequence-specific DNA binding"/>
    <property type="evidence" value="ECO:0007669"/>
    <property type="project" value="TreeGrafter"/>
</dbReference>
<dbReference type="GO" id="GO:0000981">
    <property type="term" value="F:DNA-binding transcription factor activity, RNA polymerase II-specific"/>
    <property type="evidence" value="ECO:0007669"/>
    <property type="project" value="TreeGrafter"/>
</dbReference>
<dbReference type="Pfam" id="PF00320">
    <property type="entry name" value="GATA"/>
    <property type="match status" value="2"/>
</dbReference>
<dbReference type="GO" id="GO:0005634">
    <property type="term" value="C:nucleus"/>
    <property type="evidence" value="ECO:0007669"/>
    <property type="project" value="UniProtKB-SubCell"/>
</dbReference>
<evidence type="ECO:0000256" key="10">
    <source>
        <dbReference type="SAM" id="MobiDB-lite"/>
    </source>
</evidence>
<dbReference type="SMART" id="SM00401">
    <property type="entry name" value="ZnF_GATA"/>
    <property type="match status" value="2"/>
</dbReference>
<dbReference type="GO" id="GO:0045944">
    <property type="term" value="P:positive regulation of transcription by RNA polymerase II"/>
    <property type="evidence" value="ECO:0007669"/>
    <property type="project" value="TreeGrafter"/>
</dbReference>
<feature type="compositionally biased region" description="Polar residues" evidence="10">
    <location>
        <begin position="72"/>
        <end position="103"/>
    </location>
</feature>
<reference evidence="12" key="2">
    <citation type="submission" date="2014-06" db="EMBL/GenBank/DDBJ databases">
        <title>The complete genome of Blastobotrys (Arxula) adeninivorans LS3 - a yeast of biotechnological interest.</title>
        <authorList>
            <person name="Kunze G."/>
            <person name="Gaillardin C."/>
            <person name="Czernicka M."/>
            <person name="Durrens P."/>
            <person name="Martin T."/>
            <person name="Boer E."/>
            <person name="Gabaldon T."/>
            <person name="Cruz J."/>
            <person name="Talla E."/>
            <person name="Marck C."/>
            <person name="Goffeau A."/>
            <person name="Barbe V."/>
            <person name="Baret P."/>
            <person name="Baronian K."/>
            <person name="Beier S."/>
            <person name="Bleykasten C."/>
            <person name="Bode R."/>
            <person name="Casaregola S."/>
            <person name="Despons L."/>
            <person name="Fairhead C."/>
            <person name="Giersberg M."/>
            <person name="Gierski P."/>
            <person name="Hahnel U."/>
            <person name="Hartmann A."/>
            <person name="Jankowska D."/>
            <person name="Jubin C."/>
            <person name="Jung P."/>
            <person name="Lafontaine I."/>
            <person name="Leh-Louis V."/>
            <person name="Lemaire M."/>
            <person name="Marcet-Houben M."/>
            <person name="Mascher M."/>
            <person name="Morel G."/>
            <person name="Richard G.-F."/>
            <person name="Riechen J."/>
            <person name="Sacerdot C."/>
            <person name="Sarkar A."/>
            <person name="Savel G."/>
            <person name="Schacherer J."/>
            <person name="Sherman D."/>
            <person name="Straub M.-L."/>
            <person name="Stein N."/>
            <person name="Thierry A."/>
            <person name="Trautwein-Schult A."/>
            <person name="Westhof E."/>
            <person name="Worch S."/>
            <person name="Dujon B."/>
            <person name="Souciet J.-L."/>
            <person name="Wincker P."/>
            <person name="Scholz U."/>
            <person name="Neuveglise N."/>
        </authorList>
    </citation>
    <scope>NUCLEOTIDE SEQUENCE</scope>
    <source>
        <strain evidence="12">LS3</strain>
    </source>
</reference>
<dbReference type="SUPFAM" id="SSF57716">
    <property type="entry name" value="Glucocorticoid receptor-like (DNA-binding domain)"/>
    <property type="match status" value="2"/>
</dbReference>
<feature type="compositionally biased region" description="Low complexity" evidence="10">
    <location>
        <begin position="55"/>
        <end position="67"/>
    </location>
</feature>
<dbReference type="GO" id="GO:0000122">
    <property type="term" value="P:negative regulation of transcription by RNA polymerase II"/>
    <property type="evidence" value="ECO:0007669"/>
    <property type="project" value="TreeGrafter"/>
</dbReference>
<dbReference type="GO" id="GO:0008270">
    <property type="term" value="F:zinc ion binding"/>
    <property type="evidence" value="ECO:0007669"/>
    <property type="project" value="UniProtKB-KW"/>
</dbReference>
<evidence type="ECO:0000256" key="1">
    <source>
        <dbReference type="ARBA" id="ARBA00004123"/>
    </source>
</evidence>
<dbReference type="InterPro" id="IPR013088">
    <property type="entry name" value="Znf_NHR/GATA"/>
</dbReference>
<dbReference type="PROSITE" id="PS00344">
    <property type="entry name" value="GATA_ZN_FINGER_1"/>
    <property type="match status" value="1"/>
</dbReference>
<feature type="region of interest" description="Disordered" evidence="10">
    <location>
        <begin position="304"/>
        <end position="504"/>
    </location>
</feature>
<keyword evidence="4" id="KW-0862">Zinc</keyword>
<organism evidence="12">
    <name type="scientific">Blastobotrys adeninivorans</name>
    <name type="common">Yeast</name>
    <name type="synonym">Arxula adeninivorans</name>
    <dbReference type="NCBI Taxonomy" id="409370"/>
    <lineage>
        <taxon>Eukaryota</taxon>
        <taxon>Fungi</taxon>
        <taxon>Dikarya</taxon>
        <taxon>Ascomycota</taxon>
        <taxon>Saccharomycotina</taxon>
        <taxon>Dipodascomycetes</taxon>
        <taxon>Dipodascales</taxon>
        <taxon>Trichomonascaceae</taxon>
        <taxon>Blastobotrys</taxon>
    </lineage>
</organism>
<dbReference type="AlphaFoldDB" id="A0A060T5J8"/>